<dbReference type="GO" id="GO:0005634">
    <property type="term" value="C:nucleus"/>
    <property type="evidence" value="ECO:0007669"/>
    <property type="project" value="UniProtKB-SubCell"/>
</dbReference>
<evidence type="ECO:0000256" key="3">
    <source>
        <dbReference type="ARBA" id="ARBA00023015"/>
    </source>
</evidence>
<evidence type="ECO:0000313" key="9">
    <source>
        <dbReference type="Proteomes" id="UP000748025"/>
    </source>
</evidence>
<proteinExistence type="predicted"/>
<dbReference type="AlphaFoldDB" id="A0A9P7N2G1"/>
<keyword evidence="9" id="KW-1185">Reference proteome</keyword>
<sequence>MAGSSDDNASSSTGIHHQQESPSPDSNVLMRDHAPDNSSVPKPKRLACMICRKRKLKCDGIRPSCSTCSRLGHSCAYDEQRRKSGPKRGYVKALEERLKQVETLLKTQDPVPPTPDSSAKPVGISMSGAHNSAAAPQSLGLVDTAMGMAGEGDMDRWQHFGGESPQGGAMDDVNFNSRLGMPLNNVGEGNFTWEMIGLGLEEPLPPQETIDELHQIYFEQVHPSMPMIHRYRYLAAMNLAPNQRPPVCLRYAMWTLACSITDKFADLKDLFYQRARKYVEADYVKGYGEHMISVAHCQTHILLAAYELKMMYFPRAWINTGSAVRLAQ</sequence>
<accession>A0A9P7N2G1</accession>
<dbReference type="CDD" id="cd14653">
    <property type="entry name" value="ZIP_Gal4p-like"/>
    <property type="match status" value="1"/>
</dbReference>
<reference evidence="8" key="1">
    <citation type="journal article" date="2020" name="bioRxiv">
        <title>Whole genome comparisons of ergot fungi reveals the divergence and evolution of species within the genus Claviceps are the result of varying mechanisms driving genome evolution and host range expansion.</title>
        <authorList>
            <person name="Wyka S.A."/>
            <person name="Mondo S.J."/>
            <person name="Liu M."/>
            <person name="Dettman J."/>
            <person name="Nalam V."/>
            <person name="Broders K.D."/>
        </authorList>
    </citation>
    <scope>NUCLEOTIDE SEQUENCE</scope>
    <source>
        <strain evidence="8">CCC 602</strain>
    </source>
</reference>
<name>A0A9P7N2G1_9HYPO</name>
<dbReference type="Gene3D" id="4.10.240.10">
    <property type="entry name" value="Zn(2)-C6 fungal-type DNA-binding domain"/>
    <property type="match status" value="1"/>
</dbReference>
<dbReference type="CDD" id="cd12148">
    <property type="entry name" value="fungal_TF_MHR"/>
    <property type="match status" value="1"/>
</dbReference>
<dbReference type="PROSITE" id="PS50048">
    <property type="entry name" value="ZN2_CY6_FUNGAL_2"/>
    <property type="match status" value="1"/>
</dbReference>
<evidence type="ECO:0000256" key="1">
    <source>
        <dbReference type="ARBA" id="ARBA00004123"/>
    </source>
</evidence>
<dbReference type="PANTHER" id="PTHR47338:SF10">
    <property type="entry name" value="TRANSCRIPTION FACTOR DOMAIN-CONTAINING PROTEIN-RELATED"/>
    <property type="match status" value="1"/>
</dbReference>
<evidence type="ECO:0000256" key="5">
    <source>
        <dbReference type="ARBA" id="ARBA00023242"/>
    </source>
</evidence>
<feature type="region of interest" description="Disordered" evidence="6">
    <location>
        <begin position="1"/>
        <end position="42"/>
    </location>
</feature>
<keyword evidence="3" id="KW-0805">Transcription regulation</keyword>
<dbReference type="InterPro" id="IPR050815">
    <property type="entry name" value="TF_fung"/>
</dbReference>
<feature type="region of interest" description="Disordered" evidence="6">
    <location>
        <begin position="107"/>
        <end position="130"/>
    </location>
</feature>
<dbReference type="SUPFAM" id="SSF57701">
    <property type="entry name" value="Zn2/Cys6 DNA-binding domain"/>
    <property type="match status" value="1"/>
</dbReference>
<keyword evidence="4" id="KW-0804">Transcription</keyword>
<organism evidence="8 9">
    <name type="scientific">Claviceps pusilla</name>
    <dbReference type="NCBI Taxonomy" id="123648"/>
    <lineage>
        <taxon>Eukaryota</taxon>
        <taxon>Fungi</taxon>
        <taxon>Dikarya</taxon>
        <taxon>Ascomycota</taxon>
        <taxon>Pezizomycotina</taxon>
        <taxon>Sordariomycetes</taxon>
        <taxon>Hypocreomycetidae</taxon>
        <taxon>Hypocreales</taxon>
        <taxon>Clavicipitaceae</taxon>
        <taxon>Claviceps</taxon>
    </lineage>
</organism>
<evidence type="ECO:0000256" key="6">
    <source>
        <dbReference type="SAM" id="MobiDB-lite"/>
    </source>
</evidence>
<feature type="non-terminal residue" evidence="8">
    <location>
        <position position="328"/>
    </location>
</feature>
<dbReference type="EMBL" id="SRPW01003850">
    <property type="protein sequence ID" value="KAG5985955.1"/>
    <property type="molecule type" value="Genomic_DNA"/>
</dbReference>
<dbReference type="GO" id="GO:0000981">
    <property type="term" value="F:DNA-binding transcription factor activity, RNA polymerase II-specific"/>
    <property type="evidence" value="ECO:0007669"/>
    <property type="project" value="InterPro"/>
</dbReference>
<dbReference type="PROSITE" id="PS00463">
    <property type="entry name" value="ZN2_CY6_FUNGAL_1"/>
    <property type="match status" value="1"/>
</dbReference>
<feature type="compositionally biased region" description="Polar residues" evidence="6">
    <location>
        <begin position="1"/>
        <end position="26"/>
    </location>
</feature>
<evidence type="ECO:0000256" key="2">
    <source>
        <dbReference type="ARBA" id="ARBA00022723"/>
    </source>
</evidence>
<comment type="caution">
    <text evidence="8">The sequence shown here is derived from an EMBL/GenBank/DDBJ whole genome shotgun (WGS) entry which is preliminary data.</text>
</comment>
<evidence type="ECO:0000259" key="7">
    <source>
        <dbReference type="PROSITE" id="PS50048"/>
    </source>
</evidence>
<evidence type="ECO:0000313" key="8">
    <source>
        <dbReference type="EMBL" id="KAG5985955.1"/>
    </source>
</evidence>
<dbReference type="InterPro" id="IPR036864">
    <property type="entry name" value="Zn2-C6_fun-type_DNA-bd_sf"/>
</dbReference>
<gene>
    <name evidence="8" type="ORF">E4U43_005780</name>
</gene>
<dbReference type="CDD" id="cd00067">
    <property type="entry name" value="GAL4"/>
    <property type="match status" value="1"/>
</dbReference>
<keyword evidence="2" id="KW-0479">Metal-binding</keyword>
<dbReference type="Proteomes" id="UP000748025">
    <property type="component" value="Unassembled WGS sequence"/>
</dbReference>
<keyword evidence="5" id="KW-0539">Nucleus</keyword>
<dbReference type="InterPro" id="IPR001138">
    <property type="entry name" value="Zn2Cys6_DnaBD"/>
</dbReference>
<dbReference type="Pfam" id="PF00172">
    <property type="entry name" value="Zn_clus"/>
    <property type="match status" value="1"/>
</dbReference>
<dbReference type="PANTHER" id="PTHR47338">
    <property type="entry name" value="ZN(II)2CYS6 TRANSCRIPTION FACTOR (EUROFUNG)-RELATED"/>
    <property type="match status" value="1"/>
</dbReference>
<evidence type="ECO:0000256" key="4">
    <source>
        <dbReference type="ARBA" id="ARBA00023163"/>
    </source>
</evidence>
<feature type="domain" description="Zn(2)-C6 fungal-type" evidence="7">
    <location>
        <begin position="47"/>
        <end position="77"/>
    </location>
</feature>
<dbReference type="OrthoDB" id="5600212at2759"/>
<dbReference type="GO" id="GO:0008270">
    <property type="term" value="F:zinc ion binding"/>
    <property type="evidence" value="ECO:0007669"/>
    <property type="project" value="InterPro"/>
</dbReference>
<dbReference type="SMART" id="SM00066">
    <property type="entry name" value="GAL4"/>
    <property type="match status" value="1"/>
</dbReference>
<protein>
    <recommendedName>
        <fullName evidence="7">Zn(2)-C6 fungal-type domain-containing protein</fullName>
    </recommendedName>
</protein>
<comment type="subcellular location">
    <subcellularLocation>
        <location evidence="1">Nucleus</location>
    </subcellularLocation>
</comment>